<dbReference type="SUPFAM" id="SSF53474">
    <property type="entry name" value="alpha/beta-Hydrolases"/>
    <property type="match status" value="1"/>
</dbReference>
<keyword evidence="5" id="KW-0732">Signal</keyword>
<gene>
    <name evidence="7" type="ORF">HERILL_LOCUS2617</name>
</gene>
<evidence type="ECO:0000313" key="7">
    <source>
        <dbReference type="EMBL" id="CAD7079399.1"/>
    </source>
</evidence>
<dbReference type="InParanoid" id="A0A7R8UF37"/>
<dbReference type="EMBL" id="LR899009">
    <property type="protein sequence ID" value="CAD7079399.1"/>
    <property type="molecule type" value="Genomic_DNA"/>
</dbReference>
<evidence type="ECO:0000313" key="8">
    <source>
        <dbReference type="Proteomes" id="UP000594454"/>
    </source>
</evidence>
<name>A0A7R8UF37_HERIL</name>
<dbReference type="PRINTS" id="PR00821">
    <property type="entry name" value="TAGLIPASE"/>
</dbReference>
<evidence type="ECO:0000256" key="1">
    <source>
        <dbReference type="ARBA" id="ARBA00004613"/>
    </source>
</evidence>
<dbReference type="Pfam" id="PF00151">
    <property type="entry name" value="Lipase"/>
    <property type="match status" value="1"/>
</dbReference>
<proteinExistence type="inferred from homology"/>
<dbReference type="AlphaFoldDB" id="A0A7R8UF37"/>
<dbReference type="GO" id="GO:0016042">
    <property type="term" value="P:lipid catabolic process"/>
    <property type="evidence" value="ECO:0007669"/>
    <property type="project" value="TreeGrafter"/>
</dbReference>
<comment type="similarity">
    <text evidence="2 4">Belongs to the AB hydrolase superfamily. Lipase family.</text>
</comment>
<comment type="subcellular location">
    <subcellularLocation>
        <location evidence="1">Secreted</location>
    </subcellularLocation>
</comment>
<organism evidence="7 8">
    <name type="scientific">Hermetia illucens</name>
    <name type="common">Black soldier fly</name>
    <dbReference type="NCBI Taxonomy" id="343691"/>
    <lineage>
        <taxon>Eukaryota</taxon>
        <taxon>Metazoa</taxon>
        <taxon>Ecdysozoa</taxon>
        <taxon>Arthropoda</taxon>
        <taxon>Hexapoda</taxon>
        <taxon>Insecta</taxon>
        <taxon>Pterygota</taxon>
        <taxon>Neoptera</taxon>
        <taxon>Endopterygota</taxon>
        <taxon>Diptera</taxon>
        <taxon>Brachycera</taxon>
        <taxon>Stratiomyomorpha</taxon>
        <taxon>Stratiomyidae</taxon>
        <taxon>Hermetiinae</taxon>
        <taxon>Hermetia</taxon>
    </lineage>
</organism>
<evidence type="ECO:0000256" key="2">
    <source>
        <dbReference type="ARBA" id="ARBA00010701"/>
    </source>
</evidence>
<dbReference type="GO" id="GO:0016298">
    <property type="term" value="F:lipase activity"/>
    <property type="evidence" value="ECO:0007669"/>
    <property type="project" value="InterPro"/>
</dbReference>
<evidence type="ECO:0000256" key="5">
    <source>
        <dbReference type="SAM" id="SignalP"/>
    </source>
</evidence>
<dbReference type="InterPro" id="IPR000734">
    <property type="entry name" value="TAG_lipase"/>
</dbReference>
<dbReference type="PANTHER" id="PTHR11610:SF37">
    <property type="entry name" value="GH01208P"/>
    <property type="match status" value="1"/>
</dbReference>
<feature type="domain" description="Lipase" evidence="6">
    <location>
        <begin position="27"/>
        <end position="312"/>
    </location>
</feature>
<evidence type="ECO:0000259" key="6">
    <source>
        <dbReference type="Pfam" id="PF00151"/>
    </source>
</evidence>
<dbReference type="InterPro" id="IPR013818">
    <property type="entry name" value="Lipase"/>
</dbReference>
<dbReference type="FunFam" id="3.40.50.1820:FF:000122">
    <property type="entry name" value="Vitellogenin-3-like Protein"/>
    <property type="match status" value="1"/>
</dbReference>
<dbReference type="PANTHER" id="PTHR11610">
    <property type="entry name" value="LIPASE"/>
    <property type="match status" value="1"/>
</dbReference>
<feature type="signal peptide" evidence="5">
    <location>
        <begin position="1"/>
        <end position="21"/>
    </location>
</feature>
<dbReference type="OrthoDB" id="199913at2759"/>
<evidence type="ECO:0000256" key="4">
    <source>
        <dbReference type="RuleBase" id="RU004262"/>
    </source>
</evidence>
<keyword evidence="3" id="KW-0964">Secreted</keyword>
<dbReference type="GO" id="GO:0017171">
    <property type="term" value="F:serine hydrolase activity"/>
    <property type="evidence" value="ECO:0007669"/>
    <property type="project" value="TreeGrafter"/>
</dbReference>
<feature type="chain" id="PRO_5031346505" description="Lipase domain-containing protein" evidence="5">
    <location>
        <begin position="22"/>
        <end position="324"/>
    </location>
</feature>
<dbReference type="Gene3D" id="3.40.50.1820">
    <property type="entry name" value="alpha/beta hydrolase"/>
    <property type="match status" value="1"/>
</dbReference>
<reference evidence="7 8" key="1">
    <citation type="submission" date="2020-11" db="EMBL/GenBank/DDBJ databases">
        <authorList>
            <person name="Wallbank WR R."/>
            <person name="Pardo Diaz C."/>
            <person name="Kozak K."/>
            <person name="Martin S."/>
            <person name="Jiggins C."/>
            <person name="Moest M."/>
            <person name="Warren A I."/>
            <person name="Generalovic N T."/>
            <person name="Byers J.R.P. K."/>
            <person name="Montejo-Kovacevich G."/>
            <person name="Yen C E."/>
        </authorList>
    </citation>
    <scope>NUCLEOTIDE SEQUENCE [LARGE SCALE GENOMIC DNA]</scope>
</reference>
<dbReference type="InterPro" id="IPR029058">
    <property type="entry name" value="AB_hydrolase_fold"/>
</dbReference>
<sequence>MRELILKIFIGLAVLCRTVQNGPLNSVNYIFYFSPNQTNTYGINNLKYILDDPNFDIQKTTTLYVHGYEEKQEDESIKLITTSYLERGNHNIVTLNWTAFGGGNYFSTALPNVYKLGPIIASDLLELFAKGLNFEQFHLVGHSLGGQLVGVIGRSVTNISKKKTVLRRITALDPAFPGFYPGIFFRRISAKDARFVDVIHTDSWIYGAPVHTGTVDFWPNGGITLQPGCPQRNYELLSETDLCSHRRSWRFWAESVANKYPEKFNAVQARSWYQFQRGRTLTNYDPEVVMGIDCPENLKGDYFLTTNAQEPFAKGKEGVRPIKT</sequence>
<protein>
    <recommendedName>
        <fullName evidence="6">Lipase domain-containing protein</fullName>
    </recommendedName>
</protein>
<keyword evidence="8" id="KW-1185">Reference proteome</keyword>
<accession>A0A7R8UF37</accession>
<dbReference type="Proteomes" id="UP000594454">
    <property type="component" value="Chromosome 1"/>
</dbReference>
<dbReference type="GO" id="GO:0005615">
    <property type="term" value="C:extracellular space"/>
    <property type="evidence" value="ECO:0007669"/>
    <property type="project" value="TreeGrafter"/>
</dbReference>
<evidence type="ECO:0000256" key="3">
    <source>
        <dbReference type="ARBA" id="ARBA00022525"/>
    </source>
</evidence>